<gene>
    <name evidence="2" type="ORF">EHYA_06913</name>
</gene>
<sequence>MTAGVRQRHPERVLPVAEPWAAPFVIRPVGEYVEEIQHTIRDGPVDIDIPGTPQHDAYGAVLAANPDSPHLTSQREVGPRVASDRPVRALAGGRGVATVTFRDAGRVAVAGNSTRGCRSSPTVGSASGGAGLRTQSPKRRIVRLPVTVAIVRVGVEGRATRFRAASQWTSGNSARWGRSFVNDSPPS</sequence>
<accession>A0A401YXB7</accession>
<evidence type="ECO:0000256" key="1">
    <source>
        <dbReference type="SAM" id="MobiDB-lite"/>
    </source>
</evidence>
<feature type="compositionally biased region" description="Polar residues" evidence="1">
    <location>
        <begin position="112"/>
        <end position="125"/>
    </location>
</feature>
<comment type="caution">
    <text evidence="2">The sequence shown here is derived from an EMBL/GenBank/DDBJ whole genome shotgun (WGS) entry which is preliminary data.</text>
</comment>
<evidence type="ECO:0000313" key="3">
    <source>
        <dbReference type="Proteomes" id="UP000286931"/>
    </source>
</evidence>
<evidence type="ECO:0000313" key="2">
    <source>
        <dbReference type="EMBL" id="GCD99200.1"/>
    </source>
</evidence>
<dbReference type="Proteomes" id="UP000286931">
    <property type="component" value="Unassembled WGS sequence"/>
</dbReference>
<reference evidence="2 3" key="1">
    <citation type="submission" date="2018-12" db="EMBL/GenBank/DDBJ databases">
        <title>Draft genome sequence of Embleya hyalina NBRC 13850T.</title>
        <authorList>
            <person name="Komaki H."/>
            <person name="Hosoyama A."/>
            <person name="Kimura A."/>
            <person name="Ichikawa N."/>
            <person name="Tamura T."/>
        </authorList>
    </citation>
    <scope>NUCLEOTIDE SEQUENCE [LARGE SCALE GENOMIC DNA]</scope>
    <source>
        <strain evidence="2 3">NBRC 13850</strain>
    </source>
</reference>
<dbReference type="EMBL" id="BIFH01000031">
    <property type="protein sequence ID" value="GCD99200.1"/>
    <property type="molecule type" value="Genomic_DNA"/>
</dbReference>
<feature type="region of interest" description="Disordered" evidence="1">
    <location>
        <begin position="112"/>
        <end position="134"/>
    </location>
</feature>
<keyword evidence="3" id="KW-1185">Reference proteome</keyword>
<dbReference type="AlphaFoldDB" id="A0A401YXB7"/>
<organism evidence="2 3">
    <name type="scientific">Embleya hyalina</name>
    <dbReference type="NCBI Taxonomy" id="516124"/>
    <lineage>
        <taxon>Bacteria</taxon>
        <taxon>Bacillati</taxon>
        <taxon>Actinomycetota</taxon>
        <taxon>Actinomycetes</taxon>
        <taxon>Kitasatosporales</taxon>
        <taxon>Streptomycetaceae</taxon>
        <taxon>Embleya</taxon>
    </lineage>
</organism>
<protein>
    <submittedName>
        <fullName evidence="2">Uncharacterized protein</fullName>
    </submittedName>
</protein>
<proteinExistence type="predicted"/>
<name>A0A401YXB7_9ACTN</name>